<keyword evidence="2" id="KW-0812">Transmembrane</keyword>
<reference evidence="3 4" key="1">
    <citation type="journal article" date="2012" name="BMC Genomics">
        <title>Comparative genomic analysis of human infective Trypanosoma cruzi lineages with the bat-restricted subspecies T. cruzi marinkellei.</title>
        <authorList>
            <person name="Franzen O."/>
            <person name="Talavera-Lopez C."/>
            <person name="Ochaya S."/>
            <person name="Butler C.E."/>
            <person name="Messenger L.A."/>
            <person name="Lewis M.D."/>
            <person name="Llewellyn M.S."/>
            <person name="Marinkelle C.J."/>
            <person name="Tyler K.M."/>
            <person name="Miles M.A."/>
            <person name="Andersson B."/>
        </authorList>
    </citation>
    <scope>NUCLEOTIDE SEQUENCE [LARGE SCALE GENOMIC DNA]</scope>
    <source>
        <strain evidence="3 4">B7</strain>
    </source>
</reference>
<sequence length="205" mass="22069">FDFGTAENNPVILLQQCCGIAFMRVVRIGAAQSKQYSPLSFFLAFLDVSAACRAFSSFFRLQRRGRRPAALCARLPLPFCVARLSLAVVACGGAGAGGLFSFSFVGGPRRARGWSSRSAAPGRAGLPPSAMREAAASPRPSAASKSSSAAGGFVRPWRGRRRGSEEGAHEATSRQKNRRRERETEEADKNNGTQNPPARRRFPPP</sequence>
<dbReference type="AlphaFoldDB" id="K2LU37"/>
<gene>
    <name evidence="3" type="ORF">MOQ_010079</name>
</gene>
<evidence type="ECO:0000256" key="1">
    <source>
        <dbReference type="SAM" id="MobiDB-lite"/>
    </source>
</evidence>
<keyword evidence="2" id="KW-1133">Transmembrane helix</keyword>
<dbReference type="Proteomes" id="UP000007350">
    <property type="component" value="Unassembled WGS sequence"/>
</dbReference>
<feature type="non-terminal residue" evidence="3">
    <location>
        <position position="1"/>
    </location>
</feature>
<feature type="transmembrane region" description="Helical" evidence="2">
    <location>
        <begin position="80"/>
        <end position="102"/>
    </location>
</feature>
<organism evidence="3 4">
    <name type="scientific">Trypanosoma cruzi marinkellei</name>
    <dbReference type="NCBI Taxonomy" id="85056"/>
    <lineage>
        <taxon>Eukaryota</taxon>
        <taxon>Discoba</taxon>
        <taxon>Euglenozoa</taxon>
        <taxon>Kinetoplastea</taxon>
        <taxon>Metakinetoplastina</taxon>
        <taxon>Trypanosomatida</taxon>
        <taxon>Trypanosomatidae</taxon>
        <taxon>Trypanosoma</taxon>
        <taxon>Schizotrypanum</taxon>
    </lineage>
</organism>
<evidence type="ECO:0000313" key="4">
    <source>
        <dbReference type="Proteomes" id="UP000007350"/>
    </source>
</evidence>
<evidence type="ECO:0000256" key="2">
    <source>
        <dbReference type="SAM" id="Phobius"/>
    </source>
</evidence>
<feature type="compositionally biased region" description="Low complexity" evidence="1">
    <location>
        <begin position="113"/>
        <end position="150"/>
    </location>
</feature>
<dbReference type="EMBL" id="AHKC01021394">
    <property type="protein sequence ID" value="EKF26238.1"/>
    <property type="molecule type" value="Genomic_DNA"/>
</dbReference>
<protein>
    <recommendedName>
        <fullName evidence="5">Transmembrane protein</fullName>
    </recommendedName>
</protein>
<comment type="caution">
    <text evidence="3">The sequence shown here is derived from an EMBL/GenBank/DDBJ whole genome shotgun (WGS) entry which is preliminary data.</text>
</comment>
<name>K2LU37_TRYCR</name>
<accession>K2LU37</accession>
<feature type="compositionally biased region" description="Basic and acidic residues" evidence="1">
    <location>
        <begin position="162"/>
        <end position="173"/>
    </location>
</feature>
<feature type="compositionally biased region" description="Basic and acidic residues" evidence="1">
    <location>
        <begin position="180"/>
        <end position="189"/>
    </location>
</feature>
<evidence type="ECO:0000313" key="3">
    <source>
        <dbReference type="EMBL" id="EKF26238.1"/>
    </source>
</evidence>
<evidence type="ECO:0008006" key="5">
    <source>
        <dbReference type="Google" id="ProtNLM"/>
    </source>
</evidence>
<feature type="region of interest" description="Disordered" evidence="1">
    <location>
        <begin position="113"/>
        <end position="205"/>
    </location>
</feature>
<keyword evidence="2" id="KW-0472">Membrane</keyword>
<feature type="non-terminal residue" evidence="3">
    <location>
        <position position="205"/>
    </location>
</feature>
<proteinExistence type="predicted"/>
<keyword evidence="4" id="KW-1185">Reference proteome</keyword>